<reference evidence="4 5" key="1">
    <citation type="submission" date="2010-05" db="EMBL/GenBank/DDBJ databases">
        <title>The Genome Sequence of Thecamonas trahens ATCC 50062.</title>
        <authorList>
            <consortium name="The Broad Institute Genome Sequencing Platform"/>
            <person name="Russ C."/>
            <person name="Cuomo C."/>
            <person name="Shea T."/>
            <person name="Young S.K."/>
            <person name="Zeng Q."/>
            <person name="Koehrsen M."/>
            <person name="Haas B."/>
            <person name="Borodovsky M."/>
            <person name="Guigo R."/>
            <person name="Alvarado L."/>
            <person name="Berlin A."/>
            <person name="Bochicchio J."/>
            <person name="Borenstein D."/>
            <person name="Chapman S."/>
            <person name="Chen Z."/>
            <person name="Freedman E."/>
            <person name="Gellesch M."/>
            <person name="Goldberg J."/>
            <person name="Griggs A."/>
            <person name="Gujja S."/>
            <person name="Heilman E."/>
            <person name="Heiman D."/>
            <person name="Hepburn T."/>
            <person name="Howarth C."/>
            <person name="Jen D."/>
            <person name="Larson L."/>
            <person name="Mehta T."/>
            <person name="Park D."/>
            <person name="Pearson M."/>
            <person name="Roberts A."/>
            <person name="Saif S."/>
            <person name="Shenoy N."/>
            <person name="Sisk P."/>
            <person name="Stolte C."/>
            <person name="Sykes S."/>
            <person name="Thomson T."/>
            <person name="Walk T."/>
            <person name="White J."/>
            <person name="Yandava C."/>
            <person name="Burger G."/>
            <person name="Gray M.W."/>
            <person name="Holland P.W.H."/>
            <person name="King N."/>
            <person name="Lang F.B.F."/>
            <person name="Roger A.J."/>
            <person name="Ruiz-Trillo I."/>
            <person name="Lander E."/>
            <person name="Nusbaum C."/>
        </authorList>
    </citation>
    <scope>NUCLEOTIDE SEQUENCE [LARGE SCALE GENOMIC DNA]</scope>
    <source>
        <strain evidence="4 5">ATCC 50062</strain>
    </source>
</reference>
<keyword evidence="1" id="KW-0677">Repeat</keyword>
<dbReference type="Proteomes" id="UP000054408">
    <property type="component" value="Unassembled WGS sequence"/>
</dbReference>
<dbReference type="Gene3D" id="1.25.40.20">
    <property type="entry name" value="Ankyrin repeat-containing domain"/>
    <property type="match status" value="3"/>
</dbReference>
<dbReference type="AlphaFoldDB" id="A0A0L0DLV5"/>
<dbReference type="RefSeq" id="XP_013754554.1">
    <property type="nucleotide sequence ID" value="XM_013899100.1"/>
</dbReference>
<dbReference type="InterPro" id="IPR036770">
    <property type="entry name" value="Ankyrin_rpt-contain_sf"/>
</dbReference>
<dbReference type="EMBL" id="GL349480">
    <property type="protein sequence ID" value="KNC53292.1"/>
    <property type="molecule type" value="Genomic_DNA"/>
</dbReference>
<evidence type="ECO:0000256" key="2">
    <source>
        <dbReference type="ARBA" id="ARBA00023043"/>
    </source>
</evidence>
<dbReference type="PANTHER" id="PTHR24198">
    <property type="entry name" value="ANKYRIN REPEAT AND PROTEIN KINASE DOMAIN-CONTAINING PROTEIN"/>
    <property type="match status" value="1"/>
</dbReference>
<dbReference type="PANTHER" id="PTHR24198:SF165">
    <property type="entry name" value="ANKYRIN REPEAT-CONTAINING PROTEIN-RELATED"/>
    <property type="match status" value="1"/>
</dbReference>
<dbReference type="STRING" id="461836.A0A0L0DLV5"/>
<dbReference type="GeneID" id="25567396"/>
<sequence>MRFVMAALAAVTGAPLPPREVLRSLIEEAVLLPAGDVVAALLAVPAEVPPAPEDLAQAMLYACRYRKPVAVVEALLAAGAPLDVEDASGNTPLLMAALHGHAPLIRYFMEHGAELGATNTLGNSLLLKLAAVTGRRRAAKALAALKLVLAAADSPAALAPLLAVVNKVGDNVFHKLARQGSSDMADMLLAAADPSLAADLLATVNAAGETPLHAAARLGHDSVLSRYLAHASPNIRDANGATPLMVVGIERALGLYLGTAACLGDAGADVNAVDAAGRTALHNATATIELAQWLLDRGAALEVRDAAGETPLAAALRAGALPRFHFLLNAGAQLAPLWPLFPPCDVFGALASYSASSPSAFTAVRDQLVAAIDGVAVDRVAVDAALDSALAGFHLDGCSLALASLDALGVESAELEAAMTARRDAVFGTLDDDGANLVHCAASADADTLLTKLLSYFPAARDALSTPAPGQAEFSDGGRPLHFAAQANALDAITVLLAAGADVDAVEPTFGFTPLMAAARSGATAAATALLAAGASPAITNIHDETAADIADLAGHIDLADLVRPPR</sequence>
<dbReference type="OrthoDB" id="366390at2759"/>
<evidence type="ECO:0000313" key="5">
    <source>
        <dbReference type="Proteomes" id="UP000054408"/>
    </source>
</evidence>
<protein>
    <submittedName>
        <fullName evidence="4">Ankyrin</fullName>
    </submittedName>
</protein>
<evidence type="ECO:0000256" key="3">
    <source>
        <dbReference type="PROSITE-ProRule" id="PRU00023"/>
    </source>
</evidence>
<feature type="repeat" description="ANK" evidence="3">
    <location>
        <begin position="207"/>
        <end position="240"/>
    </location>
</feature>
<dbReference type="PROSITE" id="PS50088">
    <property type="entry name" value="ANK_REPEAT"/>
    <property type="match status" value="4"/>
</dbReference>
<keyword evidence="2 3" id="KW-0040">ANK repeat</keyword>
<dbReference type="InterPro" id="IPR002110">
    <property type="entry name" value="Ankyrin_rpt"/>
</dbReference>
<dbReference type="SMART" id="SM00248">
    <property type="entry name" value="ANK"/>
    <property type="match status" value="10"/>
</dbReference>
<dbReference type="OMA" id="HAPLIRY"/>
<dbReference type="PRINTS" id="PR01415">
    <property type="entry name" value="ANKYRIN"/>
</dbReference>
<gene>
    <name evidence="4" type="ORF">AMSG_08783</name>
</gene>
<dbReference type="PROSITE" id="PS50297">
    <property type="entry name" value="ANK_REP_REGION"/>
    <property type="match status" value="3"/>
</dbReference>
<name>A0A0L0DLV5_THETB</name>
<accession>A0A0L0DLV5</accession>
<dbReference type="SUPFAM" id="SSF48403">
    <property type="entry name" value="Ankyrin repeat"/>
    <property type="match status" value="2"/>
</dbReference>
<evidence type="ECO:0000256" key="1">
    <source>
        <dbReference type="ARBA" id="ARBA00022737"/>
    </source>
</evidence>
<dbReference type="Pfam" id="PF12796">
    <property type="entry name" value="Ank_2"/>
    <property type="match status" value="4"/>
</dbReference>
<evidence type="ECO:0000313" key="4">
    <source>
        <dbReference type="EMBL" id="KNC53292.1"/>
    </source>
</evidence>
<feature type="repeat" description="ANK" evidence="3">
    <location>
        <begin position="88"/>
        <end position="120"/>
    </location>
</feature>
<organism evidence="4 5">
    <name type="scientific">Thecamonas trahens ATCC 50062</name>
    <dbReference type="NCBI Taxonomy" id="461836"/>
    <lineage>
        <taxon>Eukaryota</taxon>
        <taxon>Apusozoa</taxon>
        <taxon>Apusomonadida</taxon>
        <taxon>Apusomonadidae</taxon>
        <taxon>Thecamonas</taxon>
    </lineage>
</organism>
<proteinExistence type="predicted"/>
<dbReference type="eggNOG" id="KOG4177">
    <property type="taxonomic scope" value="Eukaryota"/>
</dbReference>
<feature type="repeat" description="ANK" evidence="3">
    <location>
        <begin position="476"/>
        <end position="508"/>
    </location>
</feature>
<keyword evidence="5" id="KW-1185">Reference proteome</keyword>
<feature type="repeat" description="ANK" evidence="3">
    <location>
        <begin position="510"/>
        <end position="542"/>
    </location>
</feature>